<dbReference type="SUPFAM" id="SSF69304">
    <property type="entry name" value="Tricorn protease N-terminal domain"/>
    <property type="match status" value="1"/>
</dbReference>
<keyword evidence="2" id="KW-0720">Serine protease</keyword>
<evidence type="ECO:0000256" key="1">
    <source>
        <dbReference type="ARBA" id="ARBA00022801"/>
    </source>
</evidence>
<reference evidence="4 5" key="1">
    <citation type="submission" date="2020-04" db="EMBL/GenBank/DDBJ databases">
        <title>MicrobeNet Type strains.</title>
        <authorList>
            <person name="Nicholson A.C."/>
        </authorList>
    </citation>
    <scope>NUCLEOTIDE SEQUENCE [LARGE SCALE GENOMIC DNA]</scope>
    <source>
        <strain evidence="4 5">ATCC BAA-277</strain>
    </source>
</reference>
<feature type="domain" description="Peptidase S9 prolyl oligopeptidase catalytic" evidence="3">
    <location>
        <begin position="387"/>
        <end position="593"/>
    </location>
</feature>
<keyword evidence="2" id="KW-0645">Protease</keyword>
<evidence type="ECO:0000313" key="4">
    <source>
        <dbReference type="EMBL" id="NKZ03265.1"/>
    </source>
</evidence>
<proteinExistence type="predicted"/>
<dbReference type="Proteomes" id="UP000579250">
    <property type="component" value="Unassembled WGS sequence"/>
</dbReference>
<dbReference type="PANTHER" id="PTHR42776">
    <property type="entry name" value="SERINE PEPTIDASE S9 FAMILY MEMBER"/>
    <property type="match status" value="1"/>
</dbReference>
<dbReference type="Gene3D" id="2.120.10.30">
    <property type="entry name" value="TolB, C-terminal domain"/>
    <property type="match status" value="2"/>
</dbReference>
<dbReference type="GO" id="GO:0004252">
    <property type="term" value="F:serine-type endopeptidase activity"/>
    <property type="evidence" value="ECO:0007669"/>
    <property type="project" value="TreeGrafter"/>
</dbReference>
<dbReference type="SUPFAM" id="SSF82171">
    <property type="entry name" value="DPP6 N-terminal domain-like"/>
    <property type="match status" value="1"/>
</dbReference>
<evidence type="ECO:0000313" key="5">
    <source>
        <dbReference type="Proteomes" id="UP000579250"/>
    </source>
</evidence>
<organism evidence="4 5">
    <name type="scientific">Actinomadura latina</name>
    <dbReference type="NCBI Taxonomy" id="163603"/>
    <lineage>
        <taxon>Bacteria</taxon>
        <taxon>Bacillati</taxon>
        <taxon>Actinomycetota</taxon>
        <taxon>Actinomycetes</taxon>
        <taxon>Streptosporangiales</taxon>
        <taxon>Thermomonosporaceae</taxon>
        <taxon>Actinomadura</taxon>
    </lineage>
</organism>
<name>A0A846YX96_9ACTN</name>
<gene>
    <name evidence="4" type="ORF">HGB48_05805</name>
</gene>
<accession>A0A846YX96</accession>
<dbReference type="SUPFAM" id="SSF53474">
    <property type="entry name" value="alpha/beta-Hydrolases"/>
    <property type="match status" value="1"/>
</dbReference>
<comment type="caution">
    <text evidence="4">The sequence shown here is derived from an EMBL/GenBank/DDBJ whole genome shotgun (WGS) entry which is preliminary data.</text>
</comment>
<dbReference type="Pfam" id="PF00326">
    <property type="entry name" value="Peptidase_S9"/>
    <property type="match status" value="1"/>
</dbReference>
<evidence type="ECO:0000256" key="2">
    <source>
        <dbReference type="ARBA" id="ARBA00022825"/>
    </source>
</evidence>
<dbReference type="GO" id="GO:0006508">
    <property type="term" value="P:proteolysis"/>
    <property type="evidence" value="ECO:0007669"/>
    <property type="project" value="InterPro"/>
</dbReference>
<evidence type="ECO:0000259" key="3">
    <source>
        <dbReference type="Pfam" id="PF00326"/>
    </source>
</evidence>
<dbReference type="InterPro" id="IPR029058">
    <property type="entry name" value="AB_hydrolase_fold"/>
</dbReference>
<dbReference type="InterPro" id="IPR011042">
    <property type="entry name" value="6-blade_b-propeller_TolB-like"/>
</dbReference>
<dbReference type="AlphaFoldDB" id="A0A846YX96"/>
<dbReference type="RefSeq" id="WP_067638401.1">
    <property type="nucleotide sequence ID" value="NZ_JAAXPI010000005.1"/>
</dbReference>
<dbReference type="PANTHER" id="PTHR42776:SF27">
    <property type="entry name" value="DIPEPTIDYL PEPTIDASE FAMILY MEMBER 6"/>
    <property type="match status" value="1"/>
</dbReference>
<protein>
    <submittedName>
        <fullName evidence="4">S9 family peptidase</fullName>
    </submittedName>
</protein>
<sequence length="597" mass="65361">MPKFRDFVPHQRIRPSLALSPDGSTVAYSSNAGGNFDLWVLSIGTREARQLTELVDQAVRQIAWVPDGKSLVFSADRQGDEQFRLYRVDIDGTGLTEISSGRDCQRLLATAPFDAAGRYLAYAANDRDETVQDLIVRDLADDTERRIVPPPEVGFEPAGISPDGKWLLTAGFRSNTDVGIYLIDLETDGEPVCVTAEYGEGVFEPGPWMADSSGFYLLTDLWGEFTAAARYHLDGTLEPVAHHEWDVELLDATGDTIAWSVNAAGRSTLHALQAHSAIDLPETPPGVVTSLTLAPHGQAAVVLIDAATRPVEIAVLDQKRGFRYLTDGRPPALHVVEPVAPESITYPAAVGRQVQGLLYRPHREGPHPVLLSIHGGPEEQERPRYAFSGLYQHLLDQGIAVFAPNIAGSTGYGSAHQKLIYRDWGGVDLDDLDHAVRYLQAATDLDTGRMAAMGASYGGFAALSCLSRLPYQWAAGVSLCGPTNLVTLAEACPPTWKTFVATVLGDPEKDTKYLTERSPVTYADAIEAPLLILQGARDPRVPRAESDQLVERLRDRGVHVAYEVFDDEGHGFSRRKNELRAYEDIAQFLTRHLLFRG</sequence>
<dbReference type="Pfam" id="PF07676">
    <property type="entry name" value="PD40"/>
    <property type="match status" value="2"/>
</dbReference>
<dbReference type="InterPro" id="IPR011659">
    <property type="entry name" value="WD40"/>
</dbReference>
<keyword evidence="5" id="KW-1185">Reference proteome</keyword>
<dbReference type="EMBL" id="JAAXPI010000005">
    <property type="protein sequence ID" value="NKZ03265.1"/>
    <property type="molecule type" value="Genomic_DNA"/>
</dbReference>
<dbReference type="InterPro" id="IPR001375">
    <property type="entry name" value="Peptidase_S9_cat"/>
</dbReference>
<dbReference type="Gene3D" id="3.40.50.1820">
    <property type="entry name" value="alpha/beta hydrolase"/>
    <property type="match status" value="1"/>
</dbReference>
<keyword evidence="1" id="KW-0378">Hydrolase</keyword>